<dbReference type="SMART" id="SM00490">
    <property type="entry name" value="HELICc"/>
    <property type="match status" value="1"/>
</dbReference>
<evidence type="ECO:0000259" key="10">
    <source>
        <dbReference type="PROSITE" id="PS51194"/>
    </source>
</evidence>
<dbReference type="SUPFAM" id="SSF52540">
    <property type="entry name" value="P-loop containing nucleoside triphosphate hydrolases"/>
    <property type="match status" value="2"/>
</dbReference>
<keyword evidence="6" id="KW-0067">ATP-binding</keyword>
<evidence type="ECO:0000256" key="5">
    <source>
        <dbReference type="ARBA" id="ARBA00022806"/>
    </source>
</evidence>
<dbReference type="InterPro" id="IPR048863">
    <property type="entry name" value="BRR2_plug"/>
</dbReference>
<keyword evidence="12" id="KW-1185">Reference proteome</keyword>
<evidence type="ECO:0000256" key="2">
    <source>
        <dbReference type="ARBA" id="ARBA00022737"/>
    </source>
</evidence>
<dbReference type="GO" id="GO:0004386">
    <property type="term" value="F:helicase activity"/>
    <property type="evidence" value="ECO:0007669"/>
    <property type="project" value="UniProtKB-KW"/>
</dbReference>
<evidence type="ECO:0000256" key="4">
    <source>
        <dbReference type="ARBA" id="ARBA00022801"/>
    </source>
</evidence>
<evidence type="ECO:0000256" key="7">
    <source>
        <dbReference type="ARBA" id="ARBA00034541"/>
    </source>
</evidence>
<dbReference type="GO" id="GO:0003676">
    <property type="term" value="F:nucleic acid binding"/>
    <property type="evidence" value="ECO:0007669"/>
    <property type="project" value="InterPro"/>
</dbReference>
<dbReference type="PIRSF" id="PIRSF039073">
    <property type="entry name" value="BRR2"/>
    <property type="match status" value="1"/>
</dbReference>
<dbReference type="Proteomes" id="UP000268321">
    <property type="component" value="Unassembled WGS sequence"/>
</dbReference>
<dbReference type="InterPro" id="IPR057842">
    <property type="entry name" value="WH_MER3"/>
</dbReference>
<dbReference type="Gene3D" id="2.60.40.150">
    <property type="entry name" value="C2 domain"/>
    <property type="match status" value="2"/>
</dbReference>
<dbReference type="Pfam" id="PF02889">
    <property type="entry name" value="Sec63"/>
    <property type="match status" value="2"/>
</dbReference>
<keyword evidence="4" id="KW-0378">Hydrolase</keyword>
<dbReference type="SUPFAM" id="SSF46785">
    <property type="entry name" value="Winged helix' DNA-binding domain"/>
    <property type="match status" value="1"/>
</dbReference>
<dbReference type="GO" id="GO:0006397">
    <property type="term" value="P:mRNA processing"/>
    <property type="evidence" value="ECO:0007669"/>
    <property type="project" value="UniProtKB-ARBA"/>
</dbReference>
<dbReference type="GO" id="GO:0005524">
    <property type="term" value="F:ATP binding"/>
    <property type="evidence" value="ECO:0007669"/>
    <property type="project" value="UniProtKB-KW"/>
</dbReference>
<evidence type="ECO:0000256" key="1">
    <source>
        <dbReference type="ARBA" id="ARBA00010140"/>
    </source>
</evidence>
<dbReference type="Gene3D" id="3.40.50.300">
    <property type="entry name" value="P-loop containing nucleotide triphosphate hydrolases"/>
    <property type="match status" value="4"/>
</dbReference>
<evidence type="ECO:0000313" key="12">
    <source>
        <dbReference type="Proteomes" id="UP000268321"/>
    </source>
</evidence>
<dbReference type="PROSITE" id="PS51194">
    <property type="entry name" value="HELICASE_CTER"/>
    <property type="match status" value="1"/>
</dbReference>
<dbReference type="Pfam" id="PF00270">
    <property type="entry name" value="DEAD"/>
    <property type="match status" value="2"/>
</dbReference>
<dbReference type="Pfam" id="PF18149">
    <property type="entry name" value="Helicase_PWI"/>
    <property type="match status" value="1"/>
</dbReference>
<dbReference type="InterPro" id="IPR004179">
    <property type="entry name" value="Sec63-dom"/>
</dbReference>
<protein>
    <recommendedName>
        <fullName evidence="7">U5 small nuclear ribonucleoprotein 200 kDa helicase</fullName>
    </recommendedName>
</protein>
<feature type="domain" description="Helicase ATP-binding" evidence="9">
    <location>
        <begin position="443"/>
        <end position="621"/>
    </location>
</feature>
<dbReference type="FunFam" id="1.10.3380.10:FF:000001">
    <property type="entry name" value="U5 small nuclear ribonucleoprotein helicase"/>
    <property type="match status" value="1"/>
</dbReference>
<dbReference type="Gene3D" id="1.10.3380.10">
    <property type="entry name" value="Sec63 N-terminal domain-like domain"/>
    <property type="match status" value="2"/>
</dbReference>
<dbReference type="PANTHER" id="PTHR47961">
    <property type="entry name" value="DNA POLYMERASE THETA, PUTATIVE (AFU_ORTHOLOGUE AFUA_1G05260)-RELATED"/>
    <property type="match status" value="1"/>
</dbReference>
<dbReference type="FunFam" id="1.10.10.10:FF:000012">
    <property type="entry name" value="U5 small nuclear ribonucleoprotein helicase"/>
    <property type="match status" value="1"/>
</dbReference>
<dbReference type="FunFam" id="3.40.50.300:FF:003287">
    <property type="entry name" value="U5 small nuclear ribonucleoprotein 200 kDa helicase"/>
    <property type="match status" value="1"/>
</dbReference>
<dbReference type="GO" id="GO:0016787">
    <property type="term" value="F:hydrolase activity"/>
    <property type="evidence" value="ECO:0007669"/>
    <property type="project" value="UniProtKB-KW"/>
</dbReference>
<dbReference type="EMBL" id="ML004441">
    <property type="protein sequence ID" value="RKP31440.1"/>
    <property type="molecule type" value="Genomic_DNA"/>
</dbReference>
<dbReference type="SUPFAM" id="SSF158702">
    <property type="entry name" value="Sec63 N-terminal domain-like"/>
    <property type="match status" value="2"/>
</dbReference>
<dbReference type="Pfam" id="PF23445">
    <property type="entry name" value="WHD_SNRNP200"/>
    <property type="match status" value="2"/>
</dbReference>
<dbReference type="InterPro" id="IPR035892">
    <property type="entry name" value="C2_domain_sf"/>
</dbReference>
<evidence type="ECO:0000256" key="3">
    <source>
        <dbReference type="ARBA" id="ARBA00022741"/>
    </source>
</evidence>
<dbReference type="InterPro" id="IPR014001">
    <property type="entry name" value="Helicase_ATP-bd"/>
</dbReference>
<feature type="compositionally biased region" description="Basic and acidic residues" evidence="8">
    <location>
        <begin position="23"/>
        <end position="34"/>
    </location>
</feature>
<dbReference type="InterPro" id="IPR001650">
    <property type="entry name" value="Helicase_C-like"/>
</dbReference>
<dbReference type="InterPro" id="IPR050474">
    <property type="entry name" value="Hel308_SKI2-like"/>
</dbReference>
<gene>
    <name evidence="11" type="ORF">METBISCDRAFT_13994</name>
</gene>
<dbReference type="FunFam" id="1.10.10.10:FF:000024">
    <property type="entry name" value="U5 small nuclear ribonucleoprotein helicase"/>
    <property type="match status" value="1"/>
</dbReference>
<name>A0A4P9ZHI9_9ASCO</name>
<comment type="similarity">
    <text evidence="1">Belongs to the helicase family. SKI2 subfamily.</text>
</comment>
<dbReference type="InterPro" id="IPR041094">
    <property type="entry name" value="Brr2_helicase_PWI"/>
</dbReference>
<dbReference type="FunFam" id="3.40.50.300:FF:000062">
    <property type="entry name" value="U5 small nuclear ribonucleoprotein helicase"/>
    <property type="match status" value="1"/>
</dbReference>
<dbReference type="Gene3D" id="1.10.150.20">
    <property type="entry name" value="5' to 3' exonuclease, C-terminal subdomain"/>
    <property type="match status" value="2"/>
</dbReference>
<feature type="region of interest" description="Disordered" evidence="8">
    <location>
        <begin position="14"/>
        <end position="34"/>
    </location>
</feature>
<feature type="domain" description="Helicase ATP-binding" evidence="9">
    <location>
        <begin position="1283"/>
        <end position="1446"/>
    </location>
</feature>
<dbReference type="Gene3D" id="1.10.10.10">
    <property type="entry name" value="Winged helix-like DNA-binding domain superfamily/Winged helix DNA-binding domain"/>
    <property type="match status" value="2"/>
</dbReference>
<dbReference type="GO" id="GO:0005634">
    <property type="term" value="C:nucleus"/>
    <property type="evidence" value="ECO:0007669"/>
    <property type="project" value="TreeGrafter"/>
</dbReference>
<evidence type="ECO:0000313" key="11">
    <source>
        <dbReference type="EMBL" id="RKP31440.1"/>
    </source>
</evidence>
<dbReference type="SUPFAM" id="SSF81296">
    <property type="entry name" value="E set domains"/>
    <property type="match status" value="2"/>
</dbReference>
<dbReference type="InterPro" id="IPR027417">
    <property type="entry name" value="P-loop_NTPase"/>
</dbReference>
<organism evidence="11 12">
    <name type="scientific">Metschnikowia bicuspidata</name>
    <dbReference type="NCBI Taxonomy" id="27322"/>
    <lineage>
        <taxon>Eukaryota</taxon>
        <taxon>Fungi</taxon>
        <taxon>Dikarya</taxon>
        <taxon>Ascomycota</taxon>
        <taxon>Saccharomycotina</taxon>
        <taxon>Pichiomycetes</taxon>
        <taxon>Metschnikowiaceae</taxon>
        <taxon>Metschnikowia</taxon>
    </lineage>
</organism>
<evidence type="ECO:0000256" key="6">
    <source>
        <dbReference type="ARBA" id="ARBA00022840"/>
    </source>
</evidence>
<dbReference type="OrthoDB" id="5575at2759"/>
<dbReference type="SMART" id="SM00973">
    <property type="entry name" value="Sec63"/>
    <property type="match status" value="2"/>
</dbReference>
<feature type="region of interest" description="Disordered" evidence="8">
    <location>
        <begin position="332"/>
        <end position="353"/>
    </location>
</feature>
<dbReference type="InterPro" id="IPR014756">
    <property type="entry name" value="Ig_E-set"/>
</dbReference>
<dbReference type="Pfam" id="PF21188">
    <property type="entry name" value="BRR2_plug"/>
    <property type="match status" value="1"/>
</dbReference>
<evidence type="ECO:0000256" key="8">
    <source>
        <dbReference type="SAM" id="MobiDB-lite"/>
    </source>
</evidence>
<accession>A0A4P9ZHI9</accession>
<sequence length="2066" mass="228807">MKYIPQSVAGEVSIGEMGSRVGGHGEKDSQNGYERLREPPSVASASENVAVGAPVPSARLYGKDIAYRPTSRENQAQFEALITHVHGLLLDESPEVVVSAADAILEIIKSTEKSVSEKQKAVQELLSMRVSELEMTDLFKLCKEISDYGRVADMDERDGAEPFAVVFDDEDAETHGNDADIDDTDETKGSGGAFLAFEPEKESPVPSEPIVIKAAVEEETATLLLRVVTKEFLYGKVSKLEPAMEPDRVWDVCKRVSKVILELEHGANDYEQQLMEILEYKHLEFVKFCVQNRLRLHYGLRLLANRKKTIADMKEAGLSSFLVELGVEQPRKRPADVAGPSDGAESSSDVKTSEPRLIDLDGLVFEQGAHLMTQDKTVLPKGSFQEKKRLYDVITVPAPAAPPSLETAGESLFRISDMPEWAQAAFPAGETSTLNRVQSKVYPVAFESDENLLLCAPTGAGKTNVAMLAALRVLGQYRTETGFRRREFKIVYVAPLKALVAEQTREFERHLGAAYGITVNELTGDNTLSQREMAELQVLVTTPEKWDVVTRKLAEAPHVAAVRLLIVDEIHLLHDERGPVLESIIARAKRQEGLRVVGLSATLPNFEDVARFLCVDVDRGLFYFGPEYRPCPLEQRYMGVKETKPIKKVAAMNEACYDAVSRCRAQGHQVLVFVHSRKDTVKTAQWLRDRMEAEEMSAVRVLAGTQEILRQEAANVTNRSLAEVLSVGFGVHHAGLSRAERSVVEDLFAQGHLRVLVCTATLAWGVNLPAHTVVIKGTDTYSPAKGAWVQLSPQDILQMLGRAGRPRYDVCGEGVIITAHDELQYYLAVLNLQLPIELQLMSRLASAVNAEVVLGAVASREDAVRWLARTYLYVRMLRSPRLYQVGADHDVRADASMHWRRVDLAHSALTRLHELRLVDYDASLGCTAPTELGRVAAHFYLLPATAHMYQTRLRSWMLPIDVLQVFAHSDEFRYVPVRHEERLEVRKLAERCPVPVKEPADDPRAKINVLLQLYVSKLRLEGFALNADMVYVTQSAARLMRAIHEICLHRRWAHLAKMSLDLCKYVQSRMWSTGSAFRQYGTLAPPELVRATEQSPLPFASYFQLSAAQLAETINFRGRAQLAHDLLRQYPRLTVSAAAHPVSADMVHCLVELRPQWTWNRALHGAQERFLVLVADSDGEHVLHASNISFTPANVRCGITLDFSVSAVHANAPAWFVTASSERWVHACWRAPIDLYHMTMPRAPAPLSHVLDVQSVPVAALGARFAACFGFAHFNKFQSQCFHSLWNTNESVFVGASKACGKTTAAQLAVFNAWRQNVQRVVYLQPSPEQLERTHQQWARAFMGLTDPPKVVARLSGDVAADSRVLALAHLVLATPAQFDAVTRRWRQRRLVQAVQLVVADDVHMVGSSACGAAYETVLLRLRFMAAHTGQAVRIVALLLPLLYGRELGEWLGCLKKHVYNFSPGQRARAIPEIRLVPYAANMAVAGPNRAEFRSFLESALVFVRDKAAAMEMAVELAKDAKDDEPTDDCGNAGAAAGLEDPRLIPLVRRRVGFFLSSMLRRDQTIIERLFASGALKTLIASHDTCTYAPRAPRVVVYGTQSDVAGLPTDYYLSDIAEMVGCSDGGVAVYAAASMLEYYLHFLTHALPVESLLALHLCDVFVHEIAARVVALKQDCVDWLTYTFFYRRLAQNPSFYGLRDTSHLGVSEYLSELVESAVEDVERAGLIEIVEPEDNDSDNDPEDVLAPLNGAMIATHHNVLFDAMTHLRRLTGSTRVRAILEAVTSVAEFAELPCRAADEPLLARLAQSVPLKLPADADYALPHVKAFLLLQAHFSRVPLASDLAADQNRVLARVLPLVHAAVDSLASDGYLSALQAMDVSQMVVQGMWSTDTPLRQLPHVDSAMLARCKQHGVKTVYDVMTLDDDVRDEVLRLQGASLADVADFVNLYPNIDVLCEVDVGSDADSKDASVRLEVVVTLERDEEMTDLAVISARFSHAKTEGWWVVVGDAPTRLLYGVKRCTAGALTQQVRVDVIVPRGVTQLTVWCMCDSYVDADKEMTLQLGASV</sequence>
<dbReference type="InterPro" id="IPR011545">
    <property type="entry name" value="DEAD/DEAH_box_helicase_dom"/>
</dbReference>
<dbReference type="PROSITE" id="PS51192">
    <property type="entry name" value="HELICASE_ATP_BIND_1"/>
    <property type="match status" value="2"/>
</dbReference>
<proteinExistence type="inferred from homology"/>
<feature type="domain" description="Helicase C-terminal" evidence="10">
    <location>
        <begin position="655"/>
        <end position="865"/>
    </location>
</feature>
<dbReference type="Pfam" id="PF00271">
    <property type="entry name" value="Helicase_C"/>
    <property type="match status" value="1"/>
</dbReference>
<keyword evidence="3" id="KW-0547">Nucleotide-binding</keyword>
<keyword evidence="5" id="KW-0347">Helicase</keyword>
<dbReference type="InterPro" id="IPR003593">
    <property type="entry name" value="AAA+_ATPase"/>
</dbReference>
<dbReference type="SMART" id="SM00487">
    <property type="entry name" value="DEXDc"/>
    <property type="match status" value="2"/>
</dbReference>
<dbReference type="PANTHER" id="PTHR47961:SF4">
    <property type="entry name" value="ACTIVATING SIGNAL COINTEGRATOR 1 COMPLEX SUBUNIT 3"/>
    <property type="match status" value="1"/>
</dbReference>
<reference evidence="12" key="1">
    <citation type="journal article" date="2018" name="Nat. Microbiol.">
        <title>Leveraging single-cell genomics to expand the fungal tree of life.</title>
        <authorList>
            <person name="Ahrendt S.R."/>
            <person name="Quandt C.A."/>
            <person name="Ciobanu D."/>
            <person name="Clum A."/>
            <person name="Salamov A."/>
            <person name="Andreopoulos B."/>
            <person name="Cheng J.F."/>
            <person name="Woyke T."/>
            <person name="Pelin A."/>
            <person name="Henrissat B."/>
            <person name="Reynolds N.K."/>
            <person name="Benny G.L."/>
            <person name="Smith M.E."/>
            <person name="James T.Y."/>
            <person name="Grigoriev I.V."/>
        </authorList>
    </citation>
    <scope>NUCLEOTIDE SEQUENCE [LARGE SCALE GENOMIC DNA]</scope>
    <source>
        <strain evidence="12">Baker2002</strain>
    </source>
</reference>
<dbReference type="InterPro" id="IPR036390">
    <property type="entry name" value="WH_DNA-bd_sf"/>
</dbReference>
<evidence type="ECO:0000259" key="9">
    <source>
        <dbReference type="PROSITE" id="PS51192"/>
    </source>
</evidence>
<dbReference type="SMART" id="SM00382">
    <property type="entry name" value="AAA"/>
    <property type="match status" value="1"/>
</dbReference>
<keyword evidence="2" id="KW-0677">Repeat</keyword>
<dbReference type="CDD" id="cd18795">
    <property type="entry name" value="SF2_C_Ski2"/>
    <property type="match status" value="1"/>
</dbReference>
<dbReference type="InterPro" id="IPR036388">
    <property type="entry name" value="WH-like_DNA-bd_sf"/>
</dbReference>